<dbReference type="AlphaFoldDB" id="A0A914Y3X2"/>
<organism evidence="1 2">
    <name type="scientific">Panagrolaimus superbus</name>
    <dbReference type="NCBI Taxonomy" id="310955"/>
    <lineage>
        <taxon>Eukaryota</taxon>
        <taxon>Metazoa</taxon>
        <taxon>Ecdysozoa</taxon>
        <taxon>Nematoda</taxon>
        <taxon>Chromadorea</taxon>
        <taxon>Rhabditida</taxon>
        <taxon>Tylenchina</taxon>
        <taxon>Panagrolaimomorpha</taxon>
        <taxon>Panagrolaimoidea</taxon>
        <taxon>Panagrolaimidae</taxon>
        <taxon>Panagrolaimus</taxon>
    </lineage>
</organism>
<name>A0A914Y3X2_9BILA</name>
<sequence length="152" mass="16878">MVKAVESKGTDGIGLGRPITQDMDFPLKILNGSVQSAIESPFGDDLVSNGLACNCQMAQAGLTPYSPDKPLMEGVMDITDEKTMREFKIAQNEFMQTVVRKMIGKQFYHGVVPYKINGQKLVIESDGLEISLLLRTALWAYLAFLKAQYYMC</sequence>
<evidence type="ECO:0000313" key="1">
    <source>
        <dbReference type="Proteomes" id="UP000887577"/>
    </source>
</evidence>
<accession>A0A914Y3X2</accession>
<evidence type="ECO:0000313" key="2">
    <source>
        <dbReference type="WBParaSite" id="PSU_v2.g14893.t1"/>
    </source>
</evidence>
<protein>
    <submittedName>
        <fullName evidence="2">Uncharacterized protein</fullName>
    </submittedName>
</protein>
<proteinExistence type="predicted"/>
<reference evidence="2" key="1">
    <citation type="submission" date="2022-11" db="UniProtKB">
        <authorList>
            <consortium name="WormBaseParasite"/>
        </authorList>
    </citation>
    <scope>IDENTIFICATION</scope>
</reference>
<dbReference type="WBParaSite" id="PSU_v2.g14893.t1">
    <property type="protein sequence ID" value="PSU_v2.g14893.t1"/>
    <property type="gene ID" value="PSU_v2.g14893"/>
</dbReference>
<keyword evidence="1" id="KW-1185">Reference proteome</keyword>
<dbReference type="Proteomes" id="UP000887577">
    <property type="component" value="Unplaced"/>
</dbReference>